<accession>A0A177BYV1</accession>
<dbReference type="GeneID" id="28768766"/>
<dbReference type="GO" id="GO:0005759">
    <property type="term" value="C:mitochondrial matrix"/>
    <property type="evidence" value="ECO:0007669"/>
    <property type="project" value="TreeGrafter"/>
</dbReference>
<evidence type="ECO:0000313" key="9">
    <source>
        <dbReference type="Proteomes" id="UP000077069"/>
    </source>
</evidence>
<dbReference type="GO" id="GO:0006391">
    <property type="term" value="P:transcription initiation at mitochondrial promoter"/>
    <property type="evidence" value="ECO:0007669"/>
    <property type="project" value="TreeGrafter"/>
</dbReference>
<name>A0A177BYV1_9PLEO</name>
<dbReference type="EMBL" id="KV441561">
    <property type="protein sequence ID" value="OAF99707.1"/>
    <property type="molecule type" value="Genomic_DNA"/>
</dbReference>
<dbReference type="InterPro" id="IPR023165">
    <property type="entry name" value="rRNA_Ade_diMease-like_C"/>
</dbReference>
<dbReference type="GO" id="GO:0008168">
    <property type="term" value="F:methyltransferase activity"/>
    <property type="evidence" value="ECO:0007669"/>
    <property type="project" value="UniProtKB-KW"/>
</dbReference>
<dbReference type="AlphaFoldDB" id="A0A177BYV1"/>
<dbReference type="GO" id="GO:0003723">
    <property type="term" value="F:RNA binding"/>
    <property type="evidence" value="ECO:0007669"/>
    <property type="project" value="UniProtKB-KW"/>
</dbReference>
<keyword evidence="6" id="KW-0694">RNA-binding</keyword>
<keyword evidence="9" id="KW-1185">Reference proteome</keyword>
<keyword evidence="4 8" id="KW-0808">Transferase</keyword>
<dbReference type="GO" id="GO:0032259">
    <property type="term" value="P:methylation"/>
    <property type="evidence" value="ECO:0007669"/>
    <property type="project" value="UniProtKB-KW"/>
</dbReference>
<dbReference type="OrthoDB" id="16079at2759"/>
<dbReference type="Gene3D" id="3.40.50.150">
    <property type="entry name" value="Vaccinia Virus protein VP39"/>
    <property type="match status" value="1"/>
</dbReference>
<evidence type="ECO:0000313" key="8">
    <source>
        <dbReference type="EMBL" id="OAF99707.1"/>
    </source>
</evidence>
<evidence type="ECO:0000256" key="5">
    <source>
        <dbReference type="ARBA" id="ARBA00022691"/>
    </source>
</evidence>
<organism evidence="8 9">
    <name type="scientific">Paraphaeosphaeria sporulosa</name>
    <dbReference type="NCBI Taxonomy" id="1460663"/>
    <lineage>
        <taxon>Eukaryota</taxon>
        <taxon>Fungi</taxon>
        <taxon>Dikarya</taxon>
        <taxon>Ascomycota</taxon>
        <taxon>Pezizomycotina</taxon>
        <taxon>Dothideomycetes</taxon>
        <taxon>Pleosporomycetidae</taxon>
        <taxon>Pleosporales</taxon>
        <taxon>Massarineae</taxon>
        <taxon>Didymosphaeriaceae</taxon>
        <taxon>Paraphaeosphaeria</taxon>
    </lineage>
</organism>
<evidence type="ECO:0000256" key="6">
    <source>
        <dbReference type="ARBA" id="ARBA00022884"/>
    </source>
</evidence>
<reference evidence="8 9" key="1">
    <citation type="submission" date="2016-05" db="EMBL/GenBank/DDBJ databases">
        <title>Comparative analysis of secretome profiles of manganese(II)-oxidizing ascomycete fungi.</title>
        <authorList>
            <consortium name="DOE Joint Genome Institute"/>
            <person name="Zeiner C.A."/>
            <person name="Purvine S.O."/>
            <person name="Zink E.M."/>
            <person name="Wu S."/>
            <person name="Pasa-Tolic L."/>
            <person name="Chaput D.L."/>
            <person name="Haridas S."/>
            <person name="Grigoriev I.V."/>
            <person name="Santelli C.M."/>
            <person name="Hansel C.M."/>
        </authorList>
    </citation>
    <scope>NUCLEOTIDE SEQUENCE [LARGE SCALE GENOMIC DNA]</scope>
    <source>
        <strain evidence="8 9">AP3s5-JAC2a</strain>
    </source>
</reference>
<evidence type="ECO:0000256" key="1">
    <source>
        <dbReference type="ARBA" id="ARBA00004173"/>
    </source>
</evidence>
<keyword evidence="3 8" id="KW-0489">Methyltransferase</keyword>
<evidence type="ECO:0000256" key="3">
    <source>
        <dbReference type="ARBA" id="ARBA00022603"/>
    </source>
</evidence>
<sequence>MLGSLTRSRPQFVFRAPYWAALSVPHSRHVSRKAATKKGSGRKSREDYWRDHPRLAYSDKYPLSRELADLGPRPDPLRSTNTTARLRTQIVSPDLCDDVLKYIGPSLEKYKGCDIIDLNPGACLWSQKLHEFLQPRTHVLFEPAPAMWSTYQRPLLDKPGSKYRLYEGKDMKDRTAFDELFDTILSHQQPVQPQISGPLQPNNDLLVTGSIMWDPKASGMGFDSLGKQLMHLFNECAWRDERFHRYGPVRSLLWTTEADFKGAVPRSHYMYPKYSMAFNYLAKTVQVVTPDHLPKGPGHSTIGRLPQYEIQSVIRAMQRGRENGLELPQHRRDCIHEMAEEIMQRNIEQGKAADTRLTQPEMIEYFEKRTREGKSSVGVDYQRDIDIISQDEYLEKHPELLWTTDPSGRRKRTPRGVKHHFRYCQLTSLRKFRIQAEEIADRFEGMFDREIEVLKMEDGPEKEEAKKELEALDEELEMAVEQLHAPKRTAAVSSANDRISLKSPIPRLQWDHRPYEPLVMQPEEFWPRQRACLIDIEPYPRKDFKLDWFMDFAYALFNSPNNSVLKALESMQSGASALVNEVPSLRDPARGGRLNLDHMKVNMLTNEMIEGLWHAYNAWPFKDESANHSKYFTLKQKGRSSSRDGGNR</sequence>
<dbReference type="Proteomes" id="UP000077069">
    <property type="component" value="Unassembled WGS sequence"/>
</dbReference>
<evidence type="ECO:0000256" key="2">
    <source>
        <dbReference type="ARBA" id="ARBA00013836"/>
    </source>
</evidence>
<gene>
    <name evidence="8" type="ORF">CC84DRAFT_1264076</name>
</gene>
<evidence type="ECO:0000256" key="7">
    <source>
        <dbReference type="ARBA" id="ARBA00024915"/>
    </source>
</evidence>
<evidence type="ECO:0000256" key="4">
    <source>
        <dbReference type="ARBA" id="ARBA00022679"/>
    </source>
</evidence>
<dbReference type="GO" id="GO:0034245">
    <property type="term" value="C:mitochondrial DNA-directed RNA polymerase complex"/>
    <property type="evidence" value="ECO:0007669"/>
    <property type="project" value="TreeGrafter"/>
</dbReference>
<comment type="function">
    <text evidence="7">Mitochondrial transcription factor that confers selective promoter recognition on the core subunit of the yeast mitochondrial RNA polymerase. Interacts with DNA in a non-specific manner.</text>
</comment>
<dbReference type="InParanoid" id="A0A177BYV1"/>
<comment type="subcellular location">
    <subcellularLocation>
        <location evidence="1">Mitochondrion</location>
    </subcellularLocation>
</comment>
<dbReference type="GO" id="GO:0034246">
    <property type="term" value="F:mitochondrial transcription factor activity"/>
    <property type="evidence" value="ECO:0007669"/>
    <property type="project" value="TreeGrafter"/>
</dbReference>
<keyword evidence="5" id="KW-0949">S-adenosyl-L-methionine</keyword>
<dbReference type="Gene3D" id="1.10.8.100">
    <property type="entry name" value="Ribosomal RNA adenine dimethylase-like, domain 2"/>
    <property type="match status" value="1"/>
</dbReference>
<proteinExistence type="predicted"/>
<protein>
    <recommendedName>
        <fullName evidence="2">Mitochondrial transcription factor 1</fullName>
    </recommendedName>
</protein>
<dbReference type="RefSeq" id="XP_018030073.1">
    <property type="nucleotide sequence ID" value="XM_018185280.1"/>
</dbReference>
<dbReference type="PANTHER" id="PTHR11727">
    <property type="entry name" value="DIMETHYLADENOSINE TRANSFERASE"/>
    <property type="match status" value="1"/>
</dbReference>
<dbReference type="InterPro" id="IPR029063">
    <property type="entry name" value="SAM-dependent_MTases_sf"/>
</dbReference>
<dbReference type="PANTHER" id="PTHR11727:SF17">
    <property type="entry name" value="DIMETHYLADENOSINE TRANSFERASE 1, MITOCHONDRIAL"/>
    <property type="match status" value="1"/>
</dbReference>
<dbReference type="InterPro" id="IPR001737">
    <property type="entry name" value="KsgA/Erm"/>
</dbReference>